<dbReference type="CDD" id="cd22339">
    <property type="entry name" value="NciI-like"/>
    <property type="match status" value="1"/>
</dbReference>
<keyword evidence="2" id="KW-0378">Hydrolase</keyword>
<dbReference type="EMBL" id="FNYW01000048">
    <property type="protein sequence ID" value="SEJ00934.1"/>
    <property type="molecule type" value="Genomic_DNA"/>
</dbReference>
<dbReference type="STRING" id="1130080.SAMN04488113_1489"/>
<dbReference type="InterPro" id="IPR043005">
    <property type="entry name" value="MvaI_BcnI_rec"/>
</dbReference>
<keyword evidence="2" id="KW-0255">Endonuclease</keyword>
<evidence type="ECO:0000259" key="1">
    <source>
        <dbReference type="Pfam" id="PF15515"/>
    </source>
</evidence>
<dbReference type="InterPro" id="IPR043004">
    <property type="entry name" value="MvaI_BcnI_cat"/>
</dbReference>
<protein>
    <submittedName>
        <fullName evidence="2">MvaI/BcnI restriction endonuclease family protein</fullName>
    </submittedName>
</protein>
<keyword evidence="3" id="KW-1185">Reference proteome</keyword>
<dbReference type="AlphaFoldDB" id="A0A1H6VD80"/>
<evidence type="ECO:0000313" key="3">
    <source>
        <dbReference type="Proteomes" id="UP000198564"/>
    </source>
</evidence>
<dbReference type="Gene3D" id="3.30.70.3570">
    <property type="entry name" value="MvaI/BcnI restriction endonuclease, recognition domain"/>
    <property type="match status" value="1"/>
</dbReference>
<keyword evidence="2" id="KW-0540">Nuclease</keyword>
<name>A0A1H6VD80_9LACT</name>
<accession>A0A1H6VD80</accession>
<sequence length="265" mass="30828">MTMSIGPEEARFFNDLNSILSMGWIENTRVGNHGSVGNMLEDILGIPENNLPLPDISRWELKSNKTNSNALTTLFHTEPYPRSARFVPQILLPKYGWRHSEAGRKYSETEMSFRQTINSVSRSDRGFKVDIDRTNEKVLISFDSNYIDKERHQDWYDFVKHGVGLDELTPQPSWSFDTLFSITRNKLSNCCYAHATTKVENGIEYCKYDLFEFFMGFSEDEFINGLEEGYIYVDFDARTGHNHGTKFRIRKNKLLSLYEKEVKLI</sequence>
<gene>
    <name evidence="2" type="ORF">SAMN04488113_1489</name>
</gene>
<reference evidence="3" key="1">
    <citation type="submission" date="2016-10" db="EMBL/GenBank/DDBJ databases">
        <authorList>
            <person name="Varghese N."/>
            <person name="Submissions S."/>
        </authorList>
    </citation>
    <scope>NUCLEOTIDE SEQUENCE [LARGE SCALE GENOMIC DNA]</scope>
    <source>
        <strain evidence="3">DSM 25751</strain>
    </source>
</reference>
<dbReference type="Proteomes" id="UP000198564">
    <property type="component" value="Unassembled WGS sequence"/>
</dbReference>
<dbReference type="InterPro" id="IPR029127">
    <property type="entry name" value="MvaI_BcnI"/>
</dbReference>
<dbReference type="GO" id="GO:0004519">
    <property type="term" value="F:endonuclease activity"/>
    <property type="evidence" value="ECO:0007669"/>
    <property type="project" value="UniProtKB-KW"/>
</dbReference>
<organism evidence="2 3">
    <name type="scientific">Alkalibacterium gilvum</name>
    <dbReference type="NCBI Taxonomy" id="1130080"/>
    <lineage>
        <taxon>Bacteria</taxon>
        <taxon>Bacillati</taxon>
        <taxon>Bacillota</taxon>
        <taxon>Bacilli</taxon>
        <taxon>Lactobacillales</taxon>
        <taxon>Carnobacteriaceae</taxon>
        <taxon>Alkalibacterium</taxon>
    </lineage>
</organism>
<proteinExistence type="predicted"/>
<dbReference type="Pfam" id="PF15515">
    <property type="entry name" value="MvaI_BcnI"/>
    <property type="match status" value="1"/>
</dbReference>
<feature type="domain" description="MvaI/BcnI restriction endonuclease" evidence="1">
    <location>
        <begin position="15"/>
        <end position="258"/>
    </location>
</feature>
<dbReference type="Gene3D" id="3.40.210.20">
    <property type="entry name" value="MvaI/BcnI restriction endonuclease, catalytic domain"/>
    <property type="match status" value="1"/>
</dbReference>
<dbReference type="RefSeq" id="WP_218141947.1">
    <property type="nucleotide sequence ID" value="NZ_FNYW01000048.1"/>
</dbReference>
<evidence type="ECO:0000313" key="2">
    <source>
        <dbReference type="EMBL" id="SEJ00934.1"/>
    </source>
</evidence>